<sequence length="132" mass="14786">MHTLHLQYRERFQKEPRSDPDLVYFLGDNPDYTVNWSAVSRKIPTFRRNAASGKFWFPSAARWMTCAEKLDALSFPVRQEVADALGVPVLGTRDPKRAAQLIGNCMALQCAALVQLVALSCFSMKPVGTDIP</sequence>
<organism evidence="1 2">
    <name type="scientific">Symbiodinium necroappetens</name>
    <dbReference type="NCBI Taxonomy" id="1628268"/>
    <lineage>
        <taxon>Eukaryota</taxon>
        <taxon>Sar</taxon>
        <taxon>Alveolata</taxon>
        <taxon>Dinophyceae</taxon>
        <taxon>Suessiales</taxon>
        <taxon>Symbiodiniaceae</taxon>
        <taxon>Symbiodinium</taxon>
    </lineage>
</organism>
<dbReference type="EMBL" id="CAJNJA010060207">
    <property type="protein sequence ID" value="CAE7870062.1"/>
    <property type="molecule type" value="Genomic_DNA"/>
</dbReference>
<evidence type="ECO:0000313" key="1">
    <source>
        <dbReference type="EMBL" id="CAE7870062.1"/>
    </source>
</evidence>
<evidence type="ECO:0000313" key="2">
    <source>
        <dbReference type="Proteomes" id="UP000601435"/>
    </source>
</evidence>
<dbReference type="OrthoDB" id="446463at2759"/>
<proteinExistence type="predicted"/>
<keyword evidence="2" id="KW-1185">Reference proteome</keyword>
<dbReference type="AlphaFoldDB" id="A0A813ALS0"/>
<gene>
    <name evidence="1" type="ORF">SNEC2469_LOCUS28077</name>
</gene>
<reference evidence="1" key="1">
    <citation type="submission" date="2021-02" db="EMBL/GenBank/DDBJ databases">
        <authorList>
            <person name="Dougan E. K."/>
            <person name="Rhodes N."/>
            <person name="Thang M."/>
            <person name="Chan C."/>
        </authorList>
    </citation>
    <scope>NUCLEOTIDE SEQUENCE</scope>
</reference>
<accession>A0A813ALS0</accession>
<dbReference type="Proteomes" id="UP000601435">
    <property type="component" value="Unassembled WGS sequence"/>
</dbReference>
<protein>
    <submittedName>
        <fullName evidence="1">Uncharacterized protein</fullName>
    </submittedName>
</protein>
<comment type="caution">
    <text evidence="1">The sequence shown here is derived from an EMBL/GenBank/DDBJ whole genome shotgun (WGS) entry which is preliminary data.</text>
</comment>
<name>A0A813ALS0_9DINO</name>